<dbReference type="GO" id="GO:0018064">
    <property type="term" value="F:protein-L-histidine N-tele-methyltransferase activity"/>
    <property type="evidence" value="ECO:0007669"/>
    <property type="project" value="UniProtKB-EC"/>
</dbReference>
<keyword evidence="7" id="KW-0949">S-adenosyl-L-methionine</keyword>
<reference evidence="10" key="1">
    <citation type="submission" date="2014-11" db="EMBL/GenBank/DDBJ databases">
        <authorList>
            <person name="Otto D Thomas"/>
            <person name="Naeem Raeece"/>
        </authorList>
    </citation>
    <scope>NUCLEOTIDE SEQUENCE</scope>
</reference>
<dbReference type="PANTHER" id="PTHR14614:SF39">
    <property type="entry name" value="HISTIDINE PROTEIN METHYLTRANSFERASE 1 HOMOLOG"/>
    <property type="match status" value="1"/>
</dbReference>
<evidence type="ECO:0000256" key="5">
    <source>
        <dbReference type="ARBA" id="ARBA00022603"/>
    </source>
</evidence>
<sequence>MAKFLQFKKGKAEDIASQNVVVGRTEHQEDITMRLAALTSNQREAEVTKGSYEGGLKIWECTRDLMGALWTKSASAPEELKGARVLDMGCGQGVLGVWCLRHGASVCFQDLNQEVLETVTSANISLNLEEDVGGIDDERVSLVCGTWGDLPVLLESSGLAGAFSLVVSSESLYREEDFEAVYAVLDCCLGPKGQALLASKKFYFGVGGGTSSFLRYVRDRRSGGGTLDAQVWRSFEDTKSNVREILQVTREPPVVHEPSQP</sequence>
<dbReference type="InterPro" id="IPR029063">
    <property type="entry name" value="SAM-dependent_MTases_sf"/>
</dbReference>
<dbReference type="Gene3D" id="3.40.50.150">
    <property type="entry name" value="Vaccinia Virus protein VP39"/>
    <property type="match status" value="1"/>
</dbReference>
<dbReference type="AlphaFoldDB" id="A0A0G4FBX1"/>
<dbReference type="EMBL" id="CDMZ01000270">
    <property type="protein sequence ID" value="CEM10648.1"/>
    <property type="molecule type" value="Genomic_DNA"/>
</dbReference>
<organism evidence="10">
    <name type="scientific">Chromera velia CCMP2878</name>
    <dbReference type="NCBI Taxonomy" id="1169474"/>
    <lineage>
        <taxon>Eukaryota</taxon>
        <taxon>Sar</taxon>
        <taxon>Alveolata</taxon>
        <taxon>Colpodellida</taxon>
        <taxon>Chromeraceae</taxon>
        <taxon>Chromera</taxon>
    </lineage>
</organism>
<evidence type="ECO:0000256" key="1">
    <source>
        <dbReference type="ARBA" id="ARBA00004123"/>
    </source>
</evidence>
<evidence type="ECO:0000313" key="10">
    <source>
        <dbReference type="EMBL" id="CEM10648.1"/>
    </source>
</evidence>
<protein>
    <recommendedName>
        <fullName evidence="3">protein-histidine N-methyltransferase</fullName>
        <ecNumber evidence="3">2.1.1.85</ecNumber>
    </recommendedName>
</protein>
<evidence type="ECO:0000256" key="4">
    <source>
        <dbReference type="ARBA" id="ARBA00022490"/>
    </source>
</evidence>
<comment type="similarity">
    <text evidence="9">Belongs to the methyltransferase superfamily. METTL18 family.</text>
</comment>
<evidence type="ECO:0000256" key="6">
    <source>
        <dbReference type="ARBA" id="ARBA00022679"/>
    </source>
</evidence>
<dbReference type="GO" id="GO:0005737">
    <property type="term" value="C:cytoplasm"/>
    <property type="evidence" value="ECO:0007669"/>
    <property type="project" value="UniProtKB-SubCell"/>
</dbReference>
<gene>
    <name evidence="10" type="ORF">Cvel_16265</name>
</gene>
<evidence type="ECO:0000256" key="7">
    <source>
        <dbReference type="ARBA" id="ARBA00022691"/>
    </source>
</evidence>
<dbReference type="InterPro" id="IPR019410">
    <property type="entry name" value="Methyltransf_16"/>
</dbReference>
<proteinExistence type="inferred from homology"/>
<dbReference type="GO" id="GO:0005634">
    <property type="term" value="C:nucleus"/>
    <property type="evidence" value="ECO:0007669"/>
    <property type="project" value="UniProtKB-SubCell"/>
</dbReference>
<keyword evidence="6" id="KW-0808">Transferase</keyword>
<evidence type="ECO:0000256" key="8">
    <source>
        <dbReference type="ARBA" id="ARBA00023242"/>
    </source>
</evidence>
<dbReference type="SUPFAM" id="SSF53335">
    <property type="entry name" value="S-adenosyl-L-methionine-dependent methyltransferases"/>
    <property type="match status" value="1"/>
</dbReference>
<dbReference type="EC" id="2.1.1.85" evidence="3"/>
<comment type="subcellular location">
    <subcellularLocation>
        <location evidence="2">Cytoplasm</location>
    </subcellularLocation>
    <subcellularLocation>
        <location evidence="1">Nucleus</location>
    </subcellularLocation>
</comment>
<dbReference type="VEuPathDB" id="CryptoDB:Cvel_16265"/>
<keyword evidence="4" id="KW-0963">Cytoplasm</keyword>
<dbReference type="PANTHER" id="PTHR14614">
    <property type="entry name" value="HEPATOCELLULAR CARCINOMA-ASSOCIATED ANTIGEN"/>
    <property type="match status" value="1"/>
</dbReference>
<accession>A0A0G4FBX1</accession>
<evidence type="ECO:0000256" key="2">
    <source>
        <dbReference type="ARBA" id="ARBA00004496"/>
    </source>
</evidence>
<dbReference type="Pfam" id="PF10294">
    <property type="entry name" value="Methyltransf_16"/>
    <property type="match status" value="1"/>
</dbReference>
<keyword evidence="5" id="KW-0489">Methyltransferase</keyword>
<name>A0A0G4FBX1_9ALVE</name>
<dbReference type="PhylomeDB" id="A0A0G4FBX1"/>
<dbReference type="GO" id="GO:0032259">
    <property type="term" value="P:methylation"/>
    <property type="evidence" value="ECO:0007669"/>
    <property type="project" value="UniProtKB-KW"/>
</dbReference>
<evidence type="ECO:0000256" key="9">
    <source>
        <dbReference type="ARBA" id="ARBA00038126"/>
    </source>
</evidence>
<evidence type="ECO:0000256" key="3">
    <source>
        <dbReference type="ARBA" id="ARBA00012533"/>
    </source>
</evidence>
<keyword evidence="8" id="KW-0539">Nucleus</keyword>